<dbReference type="InterPro" id="IPR020568">
    <property type="entry name" value="Ribosomal_Su5_D2-typ_SF"/>
</dbReference>
<dbReference type="SUPFAM" id="SSF50630">
    <property type="entry name" value="Acid proteases"/>
    <property type="match status" value="1"/>
</dbReference>
<dbReference type="InterPro" id="IPR052203">
    <property type="entry name" value="GHMP_Kinase-Related"/>
</dbReference>
<comment type="caution">
    <text evidence="8">The sequence shown here is derived from an EMBL/GenBank/DDBJ whole genome shotgun (WGS) entry which is preliminary data.</text>
</comment>
<protein>
    <recommendedName>
        <fullName evidence="7">Peptidase A1 domain-containing protein</fullName>
    </recommendedName>
</protein>
<dbReference type="PRINTS" id="PR00959">
    <property type="entry name" value="MEVGALKINASE"/>
</dbReference>
<evidence type="ECO:0000256" key="1">
    <source>
        <dbReference type="ARBA" id="ARBA00022679"/>
    </source>
</evidence>
<feature type="region of interest" description="Disordered" evidence="6">
    <location>
        <begin position="398"/>
        <end position="417"/>
    </location>
</feature>
<dbReference type="PROSITE" id="PS51767">
    <property type="entry name" value="PEPTIDASE_A1"/>
    <property type="match status" value="1"/>
</dbReference>
<dbReference type="Pfam" id="PF07959">
    <property type="entry name" value="Fucose_pyrophosphorylase"/>
    <property type="match status" value="1"/>
</dbReference>
<keyword evidence="1" id="KW-0808">Transferase</keyword>
<dbReference type="PANTHER" id="PTHR32463:SF0">
    <property type="entry name" value="L-FUCOSE KINASE"/>
    <property type="match status" value="1"/>
</dbReference>
<dbReference type="InterPro" id="IPR006204">
    <property type="entry name" value="GHMP_kinase_N_dom"/>
</dbReference>
<dbReference type="Gene3D" id="3.30.230.120">
    <property type="match status" value="1"/>
</dbReference>
<dbReference type="InterPro" id="IPR034164">
    <property type="entry name" value="Pepsin-like_dom"/>
</dbReference>
<keyword evidence="9" id="KW-1185">Reference proteome</keyword>
<dbReference type="InterPro" id="IPR036554">
    <property type="entry name" value="GHMP_kinase_C_sf"/>
</dbReference>
<dbReference type="Pfam" id="PF00288">
    <property type="entry name" value="GHMP_kinases_N"/>
    <property type="match status" value="1"/>
</dbReference>
<dbReference type="PROSITE" id="PS00141">
    <property type="entry name" value="ASP_PROTEASE"/>
    <property type="match status" value="1"/>
</dbReference>
<evidence type="ECO:0000256" key="4">
    <source>
        <dbReference type="ARBA" id="ARBA00022840"/>
    </source>
</evidence>
<name>A0ABN9TPA1_9DINO</name>
<feature type="compositionally biased region" description="Basic residues" evidence="6">
    <location>
        <begin position="27"/>
        <end position="41"/>
    </location>
</feature>
<accession>A0ABN9TPA1</accession>
<dbReference type="Pfam" id="PF08544">
    <property type="entry name" value="GHMP_kinases_C"/>
    <property type="match status" value="1"/>
</dbReference>
<keyword evidence="2" id="KW-0547">Nucleotide-binding</keyword>
<dbReference type="InterPro" id="IPR033121">
    <property type="entry name" value="PEPTIDASE_A1"/>
</dbReference>
<dbReference type="CDD" id="cd05471">
    <property type="entry name" value="pepsin_like"/>
    <property type="match status" value="1"/>
</dbReference>
<gene>
    <name evidence="8" type="ORF">PCOR1329_LOCUS41008</name>
</gene>
<dbReference type="Pfam" id="PF00026">
    <property type="entry name" value="Asp"/>
    <property type="match status" value="1"/>
</dbReference>
<evidence type="ECO:0000313" key="8">
    <source>
        <dbReference type="EMBL" id="CAK0847932.1"/>
    </source>
</evidence>
<dbReference type="InterPro" id="IPR021109">
    <property type="entry name" value="Peptidase_aspartic_dom_sf"/>
</dbReference>
<sequence length="1464" mass="157188">MISPSLVSSTLARMNWSSSRSSALPAGRRRSTTPRGLSSKHKANTDVVVQAYGSGQLLTKNAKDQVQLGPFLIPEQDFWEVTFAVMPILNTAAFEAIIGVGPPDAAVNQSQMPTMLENMGMTKFSVCLGRMPKSHGYFVWNDTALERHPASFVRVPVEGTQSWTVRLSQAQLLYNRVPIDVGCTTADCAGLVDSGTSLLMLPTTTVDRLMEAVNSLNPNCSNIDDLPHLAFKLDGQLFTLPPDSYIAEVVDDSVNASNQLSAKAKANLMGFARIRSWQRPGHVCRLMVMEGNMRSSHGKGQAWILGMPFFRKYYTHFSLNEPGNQRALYMARANDDCTPQVDDSKLKLAHGREEAIRMFSSCEHLRSKGCPGLRRWDAICVTARLPAHAEAYKRELERRRDTVSAGQDSAGKPTAERIGSGGATLNALILVAEHLSALANESNVDLAIFRRKRVLVLHCGGTHQRMPAFSSLPTPVQPADRTGALSTVDLLLDGLTRLAERCPPGLFVVSSEDSFVHVGDRFCERFSSVAQRANASGVGAATAVAMALPVCEVARQHGAYHLGAGGEVRRLLYRAPEEELVPLVATPSSCVPKVCGVVFFDEVAATRLLHVALDPLFEACSYLGIDNGAHPLGFSLYLDLLACLGQDVSAEEFAQSVGLTGQVYVDKDLRAQLWRLLHGQIHLSAVVTEPDDPAQYMYVRSTQDFVKLVASLQDDQSSGTQESKVHASASVVNSVLRECSVAGAAVIESSFLQRCNIGEGAVCSGLKRIVGLDVPPGLRLQQVSLLGSGYEAVRHGLVCVAAYRLEDERCQFAAGGTFLGQSWEEFFRNTGAGPADLWGEGHETCARTLRAARLFPTVADLSPGSLGLLWAEYAAAIQQTPPASRRARVDLWRRRWMQVWRDAPRLSLEELLSSADVGRELEWQDEVSAETNVLRARQLMLHQRDKSLRHIIDDEVRRRRWGLLDVFDAIAAAEDTPLDVAARSLAQVAELLAAFGGVAGGLRSGMARNPHWRGALARLSGASAEDRREAVLEMRRLRSQWINDGPVALIRAARHYEAAAQLLILTAVATCSEFVSISPAAEPTPPGAWVTVEAPARIDLAGGWTDTPPVCYAHGGAVVNLAVTVAGRRPLGARAQRLSDRLELVFETRADGPGGGGGSPEAASPPTVVCRTLADLEDYNRPGAPGSLVKCCALSCGIVALAPGSAPLAEQLRAAGGGLHLVTWSSLPQGSGLGGSSVLAGVAMKAILAAFGLDMDDSSLIHAVQNVEQMLTTGGGWQDQVGAILGGAKITRSAAALPLRVVPEPLPMSQELADAISRRLVLVFTGRPRLAKNLLQNVIRQWFAQTPEITRTVRELVANAEAAADAIRAGDLEKLGACLSAYWAQKRVMAPGSEPHAIAGLREALSPGLLGFTLAGAGGGGFAVLLTREPLAHEWVRSALAECPGMEAAYVCEAAVDFEGLRAC</sequence>
<evidence type="ECO:0000259" key="7">
    <source>
        <dbReference type="PROSITE" id="PS51767"/>
    </source>
</evidence>
<proteinExistence type="inferred from homology"/>
<organism evidence="8 9">
    <name type="scientific">Prorocentrum cordatum</name>
    <dbReference type="NCBI Taxonomy" id="2364126"/>
    <lineage>
        <taxon>Eukaryota</taxon>
        <taxon>Sar</taxon>
        <taxon>Alveolata</taxon>
        <taxon>Dinophyceae</taxon>
        <taxon>Prorocentrales</taxon>
        <taxon>Prorocentraceae</taxon>
        <taxon>Prorocentrum</taxon>
    </lineage>
</organism>
<dbReference type="InterPro" id="IPR001969">
    <property type="entry name" value="Aspartic_peptidase_AS"/>
</dbReference>
<keyword evidence="3" id="KW-0418">Kinase</keyword>
<evidence type="ECO:0000256" key="2">
    <source>
        <dbReference type="ARBA" id="ARBA00022741"/>
    </source>
</evidence>
<dbReference type="PANTHER" id="PTHR32463">
    <property type="entry name" value="L-FUCOSE KINASE"/>
    <property type="match status" value="1"/>
</dbReference>
<reference evidence="8" key="1">
    <citation type="submission" date="2023-10" db="EMBL/GenBank/DDBJ databases">
        <authorList>
            <person name="Chen Y."/>
            <person name="Shah S."/>
            <person name="Dougan E. K."/>
            <person name="Thang M."/>
            <person name="Chan C."/>
        </authorList>
    </citation>
    <scope>NUCLEOTIDE SEQUENCE [LARGE SCALE GENOMIC DNA]</scope>
</reference>
<dbReference type="InterPro" id="IPR013750">
    <property type="entry name" value="GHMP_kinase_C_dom"/>
</dbReference>
<evidence type="ECO:0000313" key="9">
    <source>
        <dbReference type="Proteomes" id="UP001189429"/>
    </source>
</evidence>
<feature type="region of interest" description="Disordered" evidence="6">
    <location>
        <begin position="18"/>
        <end position="41"/>
    </location>
</feature>
<dbReference type="EMBL" id="CAUYUJ010014943">
    <property type="protein sequence ID" value="CAK0847932.1"/>
    <property type="molecule type" value="Genomic_DNA"/>
</dbReference>
<dbReference type="InterPro" id="IPR012887">
    <property type="entry name" value="GDP_fucose_pyrophosphorylase"/>
</dbReference>
<evidence type="ECO:0000256" key="3">
    <source>
        <dbReference type="ARBA" id="ARBA00022777"/>
    </source>
</evidence>
<dbReference type="SUPFAM" id="SSF55060">
    <property type="entry name" value="GHMP Kinase, C-terminal domain"/>
    <property type="match status" value="1"/>
</dbReference>
<keyword evidence="4" id="KW-0067">ATP-binding</keyword>
<evidence type="ECO:0000256" key="6">
    <source>
        <dbReference type="SAM" id="MobiDB-lite"/>
    </source>
</evidence>
<evidence type="ECO:0000256" key="5">
    <source>
        <dbReference type="ARBA" id="ARBA00038121"/>
    </source>
</evidence>
<comment type="similarity">
    <text evidence="5">Belongs to the GHMP kinase family.</text>
</comment>
<dbReference type="SUPFAM" id="SSF54211">
    <property type="entry name" value="Ribosomal protein S5 domain 2-like"/>
    <property type="match status" value="1"/>
</dbReference>
<dbReference type="Proteomes" id="UP001189429">
    <property type="component" value="Unassembled WGS sequence"/>
</dbReference>
<dbReference type="Gene3D" id="2.40.70.10">
    <property type="entry name" value="Acid Proteases"/>
    <property type="match status" value="2"/>
</dbReference>
<feature type="domain" description="Peptidase A1" evidence="7">
    <location>
        <begin position="1"/>
        <end position="327"/>
    </location>
</feature>